<evidence type="ECO:0000313" key="2">
    <source>
        <dbReference type="Proteomes" id="UP000012073"/>
    </source>
</evidence>
<dbReference type="EMBL" id="HG001976">
    <property type="protein sequence ID" value="CDF38920.1"/>
    <property type="molecule type" value="Genomic_DNA"/>
</dbReference>
<dbReference type="Gramene" id="CDF38920">
    <property type="protein sequence ID" value="CDF38920"/>
    <property type="gene ID" value="CHC_T00001250001"/>
</dbReference>
<dbReference type="PANTHER" id="PTHR13617">
    <property type="entry name" value="PROTEIN ABHD18"/>
    <property type="match status" value="1"/>
</dbReference>
<organism evidence="1 2">
    <name type="scientific">Chondrus crispus</name>
    <name type="common">Carrageen Irish moss</name>
    <name type="synonym">Polymorpha crispa</name>
    <dbReference type="NCBI Taxonomy" id="2769"/>
    <lineage>
        <taxon>Eukaryota</taxon>
        <taxon>Rhodophyta</taxon>
        <taxon>Florideophyceae</taxon>
        <taxon>Rhodymeniophycidae</taxon>
        <taxon>Gigartinales</taxon>
        <taxon>Gigartinaceae</taxon>
        <taxon>Chondrus</taxon>
    </lineage>
</organism>
<dbReference type="Gene3D" id="3.40.50.1820">
    <property type="entry name" value="alpha/beta hydrolase"/>
    <property type="match status" value="1"/>
</dbReference>
<proteinExistence type="predicted"/>
<dbReference type="PhylomeDB" id="R7QNF5"/>
<dbReference type="OrthoDB" id="2831at2759"/>
<evidence type="ECO:0000313" key="1">
    <source>
        <dbReference type="EMBL" id="CDF38920.1"/>
    </source>
</evidence>
<keyword evidence="2" id="KW-1185">Reference proteome</keyword>
<dbReference type="RefSeq" id="XP_005718825.1">
    <property type="nucleotide sequence ID" value="XM_005718768.1"/>
</dbReference>
<protein>
    <recommendedName>
        <fullName evidence="3">AB hydrolase-1 domain-containing protein</fullName>
    </recommendedName>
</protein>
<accession>R7QNF5</accession>
<name>R7QNF5_CHOCR</name>
<dbReference type="InterPro" id="IPR029058">
    <property type="entry name" value="AB_hydrolase_fold"/>
</dbReference>
<sequence length="274" mass="30002">MATVDRAFTQVRTLFGRLRFFRHGWGDCASVHRTWLSSIRTGSTPTPSPAEISWTPLPLNLSLGTFRSPSAPFLPAASATARILYVPALPRAPPAPVVLHLPATGDHGFLRRLFFYALWLRVRGVASVILEGPFYGRRRPPTQRGALLDYVQHLPDLGRATIEESLALLAYLREQGFERQAIAGVSQGGLHAAMVASLCEGSVPAVMAFAPHSAAPVFTKGVLADVVDWDALGEDWGDGARDRLGQVLDVTHIRNFPIREDPGRHVLLFAQDDR</sequence>
<dbReference type="AlphaFoldDB" id="R7QNF5"/>
<dbReference type="Proteomes" id="UP000012073">
    <property type="component" value="Unassembled WGS sequence"/>
</dbReference>
<evidence type="ECO:0008006" key="3">
    <source>
        <dbReference type="Google" id="ProtNLM"/>
    </source>
</evidence>
<reference evidence="2" key="1">
    <citation type="journal article" date="2013" name="Proc. Natl. Acad. Sci. U.S.A.">
        <title>Genome structure and metabolic features in the red seaweed Chondrus crispus shed light on evolution of the Archaeplastida.</title>
        <authorList>
            <person name="Collen J."/>
            <person name="Porcel B."/>
            <person name="Carre W."/>
            <person name="Ball S.G."/>
            <person name="Chaparro C."/>
            <person name="Tonon T."/>
            <person name="Barbeyron T."/>
            <person name="Michel G."/>
            <person name="Noel B."/>
            <person name="Valentin K."/>
            <person name="Elias M."/>
            <person name="Artiguenave F."/>
            <person name="Arun A."/>
            <person name="Aury J.M."/>
            <person name="Barbosa-Neto J.F."/>
            <person name="Bothwell J.H."/>
            <person name="Bouget F.Y."/>
            <person name="Brillet L."/>
            <person name="Cabello-Hurtado F."/>
            <person name="Capella-Gutierrez S."/>
            <person name="Charrier B."/>
            <person name="Cladiere L."/>
            <person name="Cock J.M."/>
            <person name="Coelho S.M."/>
            <person name="Colleoni C."/>
            <person name="Czjzek M."/>
            <person name="Da Silva C."/>
            <person name="Delage L."/>
            <person name="Denoeud F."/>
            <person name="Deschamps P."/>
            <person name="Dittami S.M."/>
            <person name="Gabaldon T."/>
            <person name="Gachon C.M."/>
            <person name="Groisillier A."/>
            <person name="Herve C."/>
            <person name="Jabbari K."/>
            <person name="Katinka M."/>
            <person name="Kloareg B."/>
            <person name="Kowalczyk N."/>
            <person name="Labadie K."/>
            <person name="Leblanc C."/>
            <person name="Lopez P.J."/>
            <person name="McLachlan D.H."/>
            <person name="Meslet-Cladiere L."/>
            <person name="Moustafa A."/>
            <person name="Nehr Z."/>
            <person name="Nyvall Collen P."/>
            <person name="Panaud O."/>
            <person name="Partensky F."/>
            <person name="Poulain J."/>
            <person name="Rensing S.A."/>
            <person name="Rousvoal S."/>
            <person name="Samson G."/>
            <person name="Symeonidi A."/>
            <person name="Weissenbach J."/>
            <person name="Zambounis A."/>
            <person name="Wincker P."/>
            <person name="Boyen C."/>
        </authorList>
    </citation>
    <scope>NUCLEOTIDE SEQUENCE [LARGE SCALE GENOMIC DNA]</scope>
    <source>
        <strain evidence="2">cv. Stackhouse</strain>
    </source>
</reference>
<dbReference type="InterPro" id="IPR019149">
    <property type="entry name" value="ABHD18"/>
</dbReference>
<dbReference type="Pfam" id="PF09752">
    <property type="entry name" value="ABHD18"/>
    <property type="match status" value="1"/>
</dbReference>
<dbReference type="KEGG" id="ccp:CHC_T00001250001"/>
<gene>
    <name evidence="1" type="ORF">CHC_T00001250001</name>
</gene>
<dbReference type="PANTHER" id="PTHR13617:SF14">
    <property type="entry name" value="PROTEIN ABHD18"/>
    <property type="match status" value="1"/>
</dbReference>
<dbReference type="OMA" id="METISWA"/>
<dbReference type="GeneID" id="17326542"/>
<dbReference type="SUPFAM" id="SSF53474">
    <property type="entry name" value="alpha/beta-Hydrolases"/>
    <property type="match status" value="1"/>
</dbReference>